<dbReference type="InterPro" id="IPR036942">
    <property type="entry name" value="Beta-barrel_TonB_sf"/>
</dbReference>
<keyword evidence="17" id="KW-0675">Receptor</keyword>
<keyword evidence="9 11" id="KW-0472">Membrane</keyword>
<evidence type="ECO:0000256" key="4">
    <source>
        <dbReference type="ARBA" id="ARBA00022496"/>
    </source>
</evidence>
<evidence type="ECO:0000259" key="16">
    <source>
        <dbReference type="Pfam" id="PF07715"/>
    </source>
</evidence>
<evidence type="ECO:0000256" key="7">
    <source>
        <dbReference type="ARBA" id="ARBA00023065"/>
    </source>
</evidence>
<evidence type="ECO:0000256" key="1">
    <source>
        <dbReference type="ARBA" id="ARBA00004571"/>
    </source>
</evidence>
<dbReference type="PROSITE" id="PS52016">
    <property type="entry name" value="TONB_DEPENDENT_REC_3"/>
    <property type="match status" value="1"/>
</dbReference>
<evidence type="ECO:0000256" key="14">
    <source>
        <dbReference type="SAM" id="SignalP"/>
    </source>
</evidence>
<dbReference type="PANTHER" id="PTHR32552:SF81">
    <property type="entry name" value="TONB-DEPENDENT OUTER MEMBRANE RECEPTOR"/>
    <property type="match status" value="1"/>
</dbReference>
<evidence type="ECO:0000313" key="17">
    <source>
        <dbReference type="EMBL" id="MXP40535.1"/>
    </source>
</evidence>
<evidence type="ECO:0000256" key="10">
    <source>
        <dbReference type="ARBA" id="ARBA00023237"/>
    </source>
</evidence>
<dbReference type="InterPro" id="IPR000531">
    <property type="entry name" value="Beta-barrel_TonB"/>
</dbReference>
<dbReference type="Pfam" id="PF00593">
    <property type="entry name" value="TonB_dep_Rec_b-barrel"/>
    <property type="match status" value="1"/>
</dbReference>
<keyword evidence="14" id="KW-0732">Signal</keyword>
<dbReference type="PANTHER" id="PTHR32552">
    <property type="entry name" value="FERRICHROME IRON RECEPTOR-RELATED"/>
    <property type="match status" value="1"/>
</dbReference>
<keyword evidence="3 11" id="KW-1134">Transmembrane beta strand</keyword>
<dbReference type="Pfam" id="PF07715">
    <property type="entry name" value="Plug"/>
    <property type="match status" value="1"/>
</dbReference>
<dbReference type="GO" id="GO:0009279">
    <property type="term" value="C:cell outer membrane"/>
    <property type="evidence" value="ECO:0007669"/>
    <property type="project" value="UniProtKB-SubCell"/>
</dbReference>
<dbReference type="GO" id="GO:0006826">
    <property type="term" value="P:iron ion transport"/>
    <property type="evidence" value="ECO:0007669"/>
    <property type="project" value="UniProtKB-KW"/>
</dbReference>
<feature type="signal peptide" evidence="14">
    <location>
        <begin position="1"/>
        <end position="18"/>
    </location>
</feature>
<feature type="domain" description="TonB-dependent receptor plug" evidence="16">
    <location>
        <begin position="70"/>
        <end position="180"/>
    </location>
</feature>
<keyword evidence="2 11" id="KW-0813">Transport</keyword>
<keyword evidence="18" id="KW-1185">Reference proteome</keyword>
<feature type="region of interest" description="Disordered" evidence="13">
    <location>
        <begin position="18"/>
        <end position="55"/>
    </location>
</feature>
<dbReference type="AlphaFoldDB" id="A0A6I4UTS1"/>
<evidence type="ECO:0000256" key="2">
    <source>
        <dbReference type="ARBA" id="ARBA00022448"/>
    </source>
</evidence>
<evidence type="ECO:0000256" key="13">
    <source>
        <dbReference type="SAM" id="MobiDB-lite"/>
    </source>
</evidence>
<comment type="similarity">
    <text evidence="11 12">Belongs to the TonB-dependent receptor family.</text>
</comment>
<gene>
    <name evidence="17" type="ORF">GRI75_02595</name>
</gene>
<dbReference type="Gene3D" id="2.40.170.20">
    <property type="entry name" value="TonB-dependent receptor, beta-barrel domain"/>
    <property type="match status" value="2"/>
</dbReference>
<evidence type="ECO:0000256" key="6">
    <source>
        <dbReference type="ARBA" id="ARBA00023004"/>
    </source>
</evidence>
<keyword evidence="6" id="KW-0408">Iron</keyword>
<proteinExistence type="inferred from homology"/>
<evidence type="ECO:0000256" key="8">
    <source>
        <dbReference type="ARBA" id="ARBA00023077"/>
    </source>
</evidence>
<evidence type="ECO:0000313" key="18">
    <source>
        <dbReference type="Proteomes" id="UP000469159"/>
    </source>
</evidence>
<organism evidence="17 18">
    <name type="scientific">Croceibacterium soli</name>
    <dbReference type="NCBI Taxonomy" id="1739690"/>
    <lineage>
        <taxon>Bacteria</taxon>
        <taxon>Pseudomonadati</taxon>
        <taxon>Pseudomonadota</taxon>
        <taxon>Alphaproteobacteria</taxon>
        <taxon>Sphingomonadales</taxon>
        <taxon>Erythrobacteraceae</taxon>
        <taxon>Croceibacterium</taxon>
    </lineage>
</organism>
<dbReference type="InterPro" id="IPR012910">
    <property type="entry name" value="Plug_dom"/>
</dbReference>
<keyword evidence="7" id="KW-0406">Ion transport</keyword>
<dbReference type="CDD" id="cd01347">
    <property type="entry name" value="ligand_gated_channel"/>
    <property type="match status" value="1"/>
</dbReference>
<protein>
    <submittedName>
        <fullName evidence="17">TonB-dependent receptor</fullName>
    </submittedName>
</protein>
<dbReference type="EMBL" id="WTYK01000001">
    <property type="protein sequence ID" value="MXP40535.1"/>
    <property type="molecule type" value="Genomic_DNA"/>
</dbReference>
<dbReference type="InterPro" id="IPR039426">
    <property type="entry name" value="TonB-dep_rcpt-like"/>
</dbReference>
<evidence type="ECO:0000256" key="9">
    <source>
        <dbReference type="ARBA" id="ARBA00023136"/>
    </source>
</evidence>
<feature type="chain" id="PRO_5026133813" evidence="14">
    <location>
        <begin position="19"/>
        <end position="817"/>
    </location>
</feature>
<keyword evidence="5 11" id="KW-0812">Transmembrane</keyword>
<reference evidence="17 18" key="1">
    <citation type="submission" date="2019-12" db="EMBL/GenBank/DDBJ databases">
        <title>Genomic-based taxomic classification of the family Erythrobacteraceae.</title>
        <authorList>
            <person name="Xu L."/>
        </authorList>
    </citation>
    <scope>NUCLEOTIDE SEQUENCE [LARGE SCALE GENOMIC DNA]</scope>
    <source>
        <strain evidence="17 18">MCCC 1K02066</strain>
    </source>
</reference>
<dbReference type="SUPFAM" id="SSF56935">
    <property type="entry name" value="Porins"/>
    <property type="match status" value="1"/>
</dbReference>
<evidence type="ECO:0000256" key="5">
    <source>
        <dbReference type="ARBA" id="ARBA00022692"/>
    </source>
</evidence>
<comment type="subcellular location">
    <subcellularLocation>
        <location evidence="1 11">Cell outer membrane</location>
        <topology evidence="1 11">Multi-pass membrane protein</topology>
    </subcellularLocation>
</comment>
<dbReference type="Proteomes" id="UP000469159">
    <property type="component" value="Unassembled WGS sequence"/>
</dbReference>
<keyword evidence="8 12" id="KW-0798">TonB box</keyword>
<keyword evidence="4" id="KW-0410">Iron transport</keyword>
<keyword evidence="10 11" id="KW-0998">Cell outer membrane</keyword>
<sequence>MASFGALAAALAAIPAAAQVAPEGQSSTGAAQEQAQDAAAEQNSPGPGNSPNAGGVEEIVVTAQFREQNLQDTPLAITAVSSEMLEARSQTNVAEVAAQAPSVTLKPQGTAYGPSMTASIRGIGQYDFNPALEPGVGLYIDDVYYATLTGSLFDLLDLERVEVLRGPQGTLAGRNSIGGAVKLYSKRPTGSNTGYVSAAYGSRDRLDLRASADFGLTDTLSTRISGVSKSQDGYIKRMDFGCVYPAGSSPLNPAGGVPRILPANSDCVTAREGEVNYQAVRGQLRWQPDDRIDVNIIADYTDDNRTTGGSVLLLRRNAAGAIASPNYPYPPNPAARVFDINPFAADIPYDSRFVCGPYCNFATYNSLADNGQPLATVDGRVDFEGWGLSGQVDWELTDALQLVSISAYREYRSQFSNDDDLSPLAHSLGSGDLTFWSFSQELRLNGTLLDDALEYTLGGFFMDQRSVYATSQNLRYAGLLPFIGDDPVNADTKAAFAHVAWRPIEPLTLTAGVRYTDEHKDYTYTRLTPEGALHPQLGALNGQTGNYDNSRVDYRLNAMYEVTPDVSVYAQWSTGFKGGGINPRPFFAQQVLPFGPETLESYEVGFKSDLFDRLARINVAGFYSNYKDIQLALSVCPQAGAAFSRPCALPANAGDAHVKGIEVEASLRPAAGFLIDGSASYTDFDYVEDSLDPASGIQAGMVSTYTPEWKWSVGAQYEMLLGSAGSLTPRVDVAYQSEVYTNPVNGPTNLIEGYTVANGRLTWRNEEDDLQIGLEVTNLFDKYYFLTLFDLTRAGAGFVTGLPGRPREWAVTLKKTF</sequence>
<feature type="domain" description="TonB-dependent receptor-like beta-barrel" evidence="15">
    <location>
        <begin position="346"/>
        <end position="779"/>
    </location>
</feature>
<evidence type="ECO:0000256" key="12">
    <source>
        <dbReference type="RuleBase" id="RU003357"/>
    </source>
</evidence>
<evidence type="ECO:0000259" key="15">
    <source>
        <dbReference type="Pfam" id="PF00593"/>
    </source>
</evidence>
<feature type="compositionally biased region" description="Low complexity" evidence="13">
    <location>
        <begin position="30"/>
        <end position="55"/>
    </location>
</feature>
<accession>A0A6I4UTS1</accession>
<evidence type="ECO:0000256" key="3">
    <source>
        <dbReference type="ARBA" id="ARBA00022452"/>
    </source>
</evidence>
<dbReference type="OrthoDB" id="9760333at2"/>
<comment type="caution">
    <text evidence="17">The sequence shown here is derived from an EMBL/GenBank/DDBJ whole genome shotgun (WGS) entry which is preliminary data.</text>
</comment>
<name>A0A6I4UTS1_9SPHN</name>
<evidence type="ECO:0000256" key="11">
    <source>
        <dbReference type="PROSITE-ProRule" id="PRU01360"/>
    </source>
</evidence>